<keyword evidence="3" id="KW-1185">Reference proteome</keyword>
<name>A0A9P4IGH2_9PEZI</name>
<proteinExistence type="predicted"/>
<comment type="caution">
    <text evidence="2">The sequence shown here is derived from an EMBL/GenBank/DDBJ whole genome shotgun (WGS) entry which is preliminary data.</text>
</comment>
<protein>
    <submittedName>
        <fullName evidence="2">Uncharacterized protein</fullName>
    </submittedName>
</protein>
<evidence type="ECO:0000256" key="1">
    <source>
        <dbReference type="SAM" id="MobiDB-lite"/>
    </source>
</evidence>
<accession>A0A9P4IGH2</accession>
<dbReference type="AlphaFoldDB" id="A0A9P4IGH2"/>
<feature type="compositionally biased region" description="Acidic residues" evidence="1">
    <location>
        <begin position="1"/>
        <end position="12"/>
    </location>
</feature>
<organism evidence="2 3">
    <name type="scientific">Rhizodiscina lignyota</name>
    <dbReference type="NCBI Taxonomy" id="1504668"/>
    <lineage>
        <taxon>Eukaryota</taxon>
        <taxon>Fungi</taxon>
        <taxon>Dikarya</taxon>
        <taxon>Ascomycota</taxon>
        <taxon>Pezizomycotina</taxon>
        <taxon>Dothideomycetes</taxon>
        <taxon>Pleosporomycetidae</taxon>
        <taxon>Aulographales</taxon>
        <taxon>Rhizodiscinaceae</taxon>
        <taxon>Rhizodiscina</taxon>
    </lineage>
</organism>
<sequence length="189" mass="21952">MPIVEEMPEDPEPEPKPEPGQRCPQCIVPYLPEYLEEHMVFDTHFDYATAELETVRKLIDELPEDGRPSQSDVEWMLGDVLQYLRLQPKVTGEPEPMSDRQYDCKSVRNEENPVAKLEGTSISPSTRSEEPWATMSIRQHLCSPEHVKWATLNLDIQRIDRKKLLLYSSHVSDTGYTRKKLRTRSDLSR</sequence>
<dbReference type="EMBL" id="ML978126">
    <property type="protein sequence ID" value="KAF2098850.1"/>
    <property type="molecule type" value="Genomic_DNA"/>
</dbReference>
<evidence type="ECO:0000313" key="3">
    <source>
        <dbReference type="Proteomes" id="UP000799772"/>
    </source>
</evidence>
<feature type="region of interest" description="Disordered" evidence="1">
    <location>
        <begin position="1"/>
        <end position="23"/>
    </location>
</feature>
<reference evidence="2" key="1">
    <citation type="journal article" date="2020" name="Stud. Mycol.">
        <title>101 Dothideomycetes genomes: a test case for predicting lifestyles and emergence of pathogens.</title>
        <authorList>
            <person name="Haridas S."/>
            <person name="Albert R."/>
            <person name="Binder M."/>
            <person name="Bloem J."/>
            <person name="Labutti K."/>
            <person name="Salamov A."/>
            <person name="Andreopoulos B."/>
            <person name="Baker S."/>
            <person name="Barry K."/>
            <person name="Bills G."/>
            <person name="Bluhm B."/>
            <person name="Cannon C."/>
            <person name="Castanera R."/>
            <person name="Culley D."/>
            <person name="Daum C."/>
            <person name="Ezra D."/>
            <person name="Gonzalez J."/>
            <person name="Henrissat B."/>
            <person name="Kuo A."/>
            <person name="Liang C."/>
            <person name="Lipzen A."/>
            <person name="Lutzoni F."/>
            <person name="Magnuson J."/>
            <person name="Mondo S."/>
            <person name="Nolan M."/>
            <person name="Ohm R."/>
            <person name="Pangilinan J."/>
            <person name="Park H.-J."/>
            <person name="Ramirez L."/>
            <person name="Alfaro M."/>
            <person name="Sun H."/>
            <person name="Tritt A."/>
            <person name="Yoshinaga Y."/>
            <person name="Zwiers L.-H."/>
            <person name="Turgeon B."/>
            <person name="Goodwin S."/>
            <person name="Spatafora J."/>
            <person name="Crous P."/>
            <person name="Grigoriev I."/>
        </authorList>
    </citation>
    <scope>NUCLEOTIDE SEQUENCE</scope>
    <source>
        <strain evidence="2">CBS 133067</strain>
    </source>
</reference>
<gene>
    <name evidence="2" type="ORF">NA57DRAFT_56488</name>
</gene>
<evidence type="ECO:0000313" key="2">
    <source>
        <dbReference type="EMBL" id="KAF2098850.1"/>
    </source>
</evidence>
<dbReference type="Proteomes" id="UP000799772">
    <property type="component" value="Unassembled WGS sequence"/>
</dbReference>